<dbReference type="Gene3D" id="2.170.140.10">
    <property type="entry name" value="Chitin binding domain"/>
    <property type="match status" value="5"/>
</dbReference>
<feature type="domain" description="GH18" evidence="9">
    <location>
        <begin position="29"/>
        <end position="361"/>
    </location>
</feature>
<feature type="domain" description="Chitin-binding type-2" evidence="8">
    <location>
        <begin position="608"/>
        <end position="661"/>
    </location>
</feature>
<keyword evidence="2" id="KW-0147">Chitin-binding</keyword>
<keyword evidence="4" id="KW-1015">Disulfide bond</keyword>
<dbReference type="PROSITE" id="PS51910">
    <property type="entry name" value="GH18_2"/>
    <property type="match status" value="1"/>
</dbReference>
<feature type="domain" description="Chitin-binding type-2" evidence="8">
    <location>
        <begin position="664"/>
        <end position="719"/>
    </location>
</feature>
<dbReference type="STRING" id="10195.A0A3M7R0F1"/>
<feature type="chain" id="PRO_5018136514" evidence="7">
    <location>
        <begin position="18"/>
        <end position="721"/>
    </location>
</feature>
<dbReference type="Pfam" id="PF00704">
    <property type="entry name" value="Glyco_hydro_18"/>
    <property type="match status" value="1"/>
</dbReference>
<evidence type="ECO:0000313" key="11">
    <source>
        <dbReference type="Proteomes" id="UP000276133"/>
    </source>
</evidence>
<dbReference type="InterPro" id="IPR002557">
    <property type="entry name" value="Chitin-bd_dom"/>
</dbReference>
<dbReference type="EC" id="3.2.1.14" evidence="10"/>
<reference evidence="10 11" key="1">
    <citation type="journal article" date="2018" name="Sci. Rep.">
        <title>Genomic signatures of local adaptation to the degree of environmental predictability in rotifers.</title>
        <authorList>
            <person name="Franch-Gras L."/>
            <person name="Hahn C."/>
            <person name="Garcia-Roger E.M."/>
            <person name="Carmona M.J."/>
            <person name="Serra M."/>
            <person name="Gomez A."/>
        </authorList>
    </citation>
    <scope>NUCLEOTIDE SEQUENCE [LARGE SCALE GENOMIC DNA]</scope>
    <source>
        <strain evidence="10">HYR1</strain>
    </source>
</reference>
<dbReference type="GO" id="GO:0006032">
    <property type="term" value="P:chitin catabolic process"/>
    <property type="evidence" value="ECO:0007669"/>
    <property type="project" value="TreeGrafter"/>
</dbReference>
<proteinExistence type="inferred from homology"/>
<dbReference type="PANTHER" id="PTHR11177:SF404">
    <property type="entry name" value="HISTIDINE-RICH CARBOXYL TERMINUS PROTEIN 1 ISOFORM X1"/>
    <property type="match status" value="1"/>
</dbReference>
<evidence type="ECO:0000256" key="7">
    <source>
        <dbReference type="SAM" id="SignalP"/>
    </source>
</evidence>
<evidence type="ECO:0000313" key="10">
    <source>
        <dbReference type="EMBL" id="RNA17057.1"/>
    </source>
</evidence>
<dbReference type="OrthoDB" id="76388at2759"/>
<dbReference type="SUPFAM" id="SSF54556">
    <property type="entry name" value="Chitinase insertion domain"/>
    <property type="match status" value="1"/>
</dbReference>
<dbReference type="GO" id="GO:0005576">
    <property type="term" value="C:extracellular region"/>
    <property type="evidence" value="ECO:0007669"/>
    <property type="project" value="InterPro"/>
</dbReference>
<evidence type="ECO:0000256" key="5">
    <source>
        <dbReference type="ARBA" id="ARBA00023295"/>
    </source>
</evidence>
<dbReference type="GO" id="GO:0005975">
    <property type="term" value="P:carbohydrate metabolic process"/>
    <property type="evidence" value="ECO:0007669"/>
    <property type="project" value="InterPro"/>
</dbReference>
<dbReference type="Gene3D" id="3.20.20.80">
    <property type="entry name" value="Glycosidases"/>
    <property type="match status" value="1"/>
</dbReference>
<dbReference type="Gene3D" id="3.10.50.10">
    <property type="match status" value="1"/>
</dbReference>
<sequence>MDKSLLIFIFVATFVSAVTCECKAQYSSKRMICYFANWASGRPAPANMVPEDLDPCLCTHVLYSFVPMANNALNPTGQDLEYFKRMSVWKSKNPNIKVSLSVGGWNEGSNNFNSISSTDANRQQFCQSVIKYCREYNLDGIDIDWEYPQSYQKDSYTALIKKCNDMFVTESMSSGKSKLLLSAATAPDSGRMAALDLPKLANYFDFINPMTYDAHGSWDGNNAHHSPLLGNDGAAAALERYINAGFPPSKLNIGLAAYGRTQSASGQYTREPGILSYYEICKSKTNYVYDNNVKAPSATVNGQTCYYEDTVSVSDKVSWALNNEIGGAFIWDASLDDFSGQFCSEGKSPLITAAINKLSEADPIQSTTSTSSTTTTKCQYNPGEFCNGEKGIFEHPTDCSKYVMCGECGETIQTCPPGQMFNAEVFFCDAESSVDCSDKSTITSTEQSSTTSPLTICDGSEKIMAHPNDCAKYIICDGQNEIIESCAENEFFNPELMFCDAAEFVDCENGTVYQTTTYTTTPDTTTTTTMTSSSTTTLAPLEFCKQGSNDILSHPNDCSKYVECKDDSEIVHSCAPGEYFNPDLMFCDAAEFLTCENGTVQQKTISKTSYCNSQIGTIPHPTDCSKYIECRADQEIINQCAPGLLYNLEFEECDPDYSCPSSSLPECQAPSFKAHENNCTLFYECQDDEKYHLKECQYGLKFNEPRQACDWPQNVDCSSRK</sequence>
<evidence type="ECO:0000259" key="8">
    <source>
        <dbReference type="PROSITE" id="PS50940"/>
    </source>
</evidence>
<evidence type="ECO:0000256" key="6">
    <source>
        <dbReference type="RuleBase" id="RU000489"/>
    </source>
</evidence>
<dbReference type="AlphaFoldDB" id="A0A3M7R0F1"/>
<keyword evidence="7" id="KW-0732">Signal</keyword>
<dbReference type="SMART" id="SM00494">
    <property type="entry name" value="ChtBD2"/>
    <property type="match status" value="5"/>
</dbReference>
<evidence type="ECO:0000256" key="4">
    <source>
        <dbReference type="ARBA" id="ARBA00023157"/>
    </source>
</evidence>
<dbReference type="InterPro" id="IPR001579">
    <property type="entry name" value="Glyco_hydro_18_chit_AS"/>
</dbReference>
<evidence type="ECO:0000256" key="2">
    <source>
        <dbReference type="ARBA" id="ARBA00022669"/>
    </source>
</evidence>
<dbReference type="InterPro" id="IPR050314">
    <property type="entry name" value="Glycosyl_Hydrlase_18"/>
</dbReference>
<dbReference type="InterPro" id="IPR001223">
    <property type="entry name" value="Glyco_hydro18_cat"/>
</dbReference>
<dbReference type="Proteomes" id="UP000276133">
    <property type="component" value="Unassembled WGS sequence"/>
</dbReference>
<evidence type="ECO:0000259" key="9">
    <source>
        <dbReference type="PROSITE" id="PS51910"/>
    </source>
</evidence>
<dbReference type="SMART" id="SM00636">
    <property type="entry name" value="Glyco_18"/>
    <property type="match status" value="1"/>
</dbReference>
<feature type="domain" description="Chitin-binding type-2" evidence="8">
    <location>
        <begin position="454"/>
        <end position="509"/>
    </location>
</feature>
<gene>
    <name evidence="10" type="ORF">BpHYR1_036863</name>
</gene>
<comment type="caution">
    <text evidence="10">The sequence shown here is derived from an EMBL/GenBank/DDBJ whole genome shotgun (WGS) entry which is preliminary data.</text>
</comment>
<evidence type="ECO:0000256" key="1">
    <source>
        <dbReference type="ARBA" id="ARBA00009121"/>
    </source>
</evidence>
<dbReference type="InterPro" id="IPR036508">
    <property type="entry name" value="Chitin-bd_dom_sf"/>
</dbReference>
<dbReference type="InterPro" id="IPR017853">
    <property type="entry name" value="GH"/>
</dbReference>
<dbReference type="SUPFAM" id="SSF57625">
    <property type="entry name" value="Invertebrate chitin-binding proteins"/>
    <property type="match status" value="5"/>
</dbReference>
<dbReference type="EMBL" id="REGN01004544">
    <property type="protein sequence ID" value="RNA17057.1"/>
    <property type="molecule type" value="Genomic_DNA"/>
</dbReference>
<dbReference type="SUPFAM" id="SSF51445">
    <property type="entry name" value="(Trans)glycosidases"/>
    <property type="match status" value="1"/>
</dbReference>
<keyword evidence="11" id="KW-1185">Reference proteome</keyword>
<organism evidence="10 11">
    <name type="scientific">Brachionus plicatilis</name>
    <name type="common">Marine rotifer</name>
    <name type="synonym">Brachionus muelleri</name>
    <dbReference type="NCBI Taxonomy" id="10195"/>
    <lineage>
        <taxon>Eukaryota</taxon>
        <taxon>Metazoa</taxon>
        <taxon>Spiralia</taxon>
        <taxon>Gnathifera</taxon>
        <taxon>Rotifera</taxon>
        <taxon>Eurotatoria</taxon>
        <taxon>Monogononta</taxon>
        <taxon>Pseudotrocha</taxon>
        <taxon>Ploima</taxon>
        <taxon>Brachionidae</taxon>
        <taxon>Brachionus</taxon>
    </lineage>
</organism>
<feature type="domain" description="Chitin-binding type-2" evidence="8">
    <location>
        <begin position="383"/>
        <end position="438"/>
    </location>
</feature>
<dbReference type="GO" id="GO:0008061">
    <property type="term" value="F:chitin binding"/>
    <property type="evidence" value="ECO:0007669"/>
    <property type="project" value="UniProtKB-KW"/>
</dbReference>
<dbReference type="Pfam" id="PF01607">
    <property type="entry name" value="CBM_14"/>
    <property type="match status" value="5"/>
</dbReference>
<dbReference type="GO" id="GO:0008843">
    <property type="term" value="F:endochitinase activity"/>
    <property type="evidence" value="ECO:0007669"/>
    <property type="project" value="UniProtKB-EC"/>
</dbReference>
<keyword evidence="3 6" id="KW-0378">Hydrolase</keyword>
<feature type="signal peptide" evidence="7">
    <location>
        <begin position="1"/>
        <end position="17"/>
    </location>
</feature>
<dbReference type="PROSITE" id="PS50940">
    <property type="entry name" value="CHIT_BIND_II"/>
    <property type="match status" value="5"/>
</dbReference>
<protein>
    <submittedName>
        <fullName evidence="10">Acidic mammalian chitinase-like</fullName>
        <ecNumber evidence="10">3.2.1.14</ecNumber>
    </submittedName>
</protein>
<accession>A0A3M7R0F1</accession>
<feature type="domain" description="Chitin-binding type-2" evidence="8">
    <location>
        <begin position="541"/>
        <end position="597"/>
    </location>
</feature>
<dbReference type="PANTHER" id="PTHR11177">
    <property type="entry name" value="CHITINASE"/>
    <property type="match status" value="1"/>
</dbReference>
<keyword evidence="5 6" id="KW-0326">Glycosidase</keyword>
<dbReference type="InterPro" id="IPR029070">
    <property type="entry name" value="Chitinase_insertion_sf"/>
</dbReference>
<dbReference type="PROSITE" id="PS01095">
    <property type="entry name" value="GH18_1"/>
    <property type="match status" value="1"/>
</dbReference>
<dbReference type="InterPro" id="IPR011583">
    <property type="entry name" value="Chitinase_II/V-like_cat"/>
</dbReference>
<name>A0A3M7R0F1_BRAPC</name>
<comment type="similarity">
    <text evidence="1">Belongs to the glycosyl hydrolase 18 family. Chitinase class II subfamily.</text>
</comment>
<evidence type="ECO:0000256" key="3">
    <source>
        <dbReference type="ARBA" id="ARBA00022801"/>
    </source>
</evidence>